<evidence type="ECO:0000256" key="1">
    <source>
        <dbReference type="ARBA" id="ARBA00004271"/>
    </source>
</evidence>
<name>A0A8K0H5K9_9ROSA</name>
<comment type="caution">
    <text evidence="6">The sequence shown here is derived from an EMBL/GenBank/DDBJ whole genome shotgun (WGS) entry which is preliminary data.</text>
</comment>
<evidence type="ECO:0000256" key="3">
    <source>
        <dbReference type="ARBA" id="ARBA00022525"/>
    </source>
</evidence>
<gene>
    <name evidence="6" type="ORF">FNV43_RR11050</name>
</gene>
<keyword evidence="3" id="KW-0964">Secreted</keyword>
<dbReference type="OrthoDB" id="1928460at2759"/>
<dbReference type="PANTHER" id="PTHR31279:SF54">
    <property type="entry name" value="PROTEIN EXORDIUM-RELATED"/>
    <property type="match status" value="1"/>
</dbReference>
<proteinExistence type="inferred from homology"/>
<dbReference type="Pfam" id="PF04674">
    <property type="entry name" value="Phi_1"/>
    <property type="match status" value="1"/>
</dbReference>
<accession>A0A8K0H5K9</accession>
<comment type="subcellular location">
    <subcellularLocation>
        <location evidence="1">Secreted</location>
        <location evidence="1">Extracellular space</location>
        <location evidence="1">Apoplast</location>
    </subcellularLocation>
</comment>
<organism evidence="6 7">
    <name type="scientific">Rhamnella rubrinervis</name>
    <dbReference type="NCBI Taxonomy" id="2594499"/>
    <lineage>
        <taxon>Eukaryota</taxon>
        <taxon>Viridiplantae</taxon>
        <taxon>Streptophyta</taxon>
        <taxon>Embryophyta</taxon>
        <taxon>Tracheophyta</taxon>
        <taxon>Spermatophyta</taxon>
        <taxon>Magnoliopsida</taxon>
        <taxon>eudicotyledons</taxon>
        <taxon>Gunneridae</taxon>
        <taxon>Pentapetalae</taxon>
        <taxon>rosids</taxon>
        <taxon>fabids</taxon>
        <taxon>Rosales</taxon>
        <taxon>Rhamnaceae</taxon>
        <taxon>rhamnoid group</taxon>
        <taxon>Rhamneae</taxon>
        <taxon>Rhamnella</taxon>
    </lineage>
</organism>
<keyword evidence="2" id="KW-0052">Apoplast</keyword>
<keyword evidence="4" id="KW-0732">Signal</keyword>
<sequence length="107" mass="12258">MTTWWKTIKKYYHHMNSKKSSSLFFHLGSQIVDDLYSLGKSLTDQHVVKLASNGSQKDATKMIFTSVDVIIDGFCSSRFGKHESSRFTASIRGKSYKFAYIWVHVPS</sequence>
<dbReference type="AlphaFoldDB" id="A0A8K0H5K9"/>
<dbReference type="Proteomes" id="UP000796880">
    <property type="component" value="Unassembled WGS sequence"/>
</dbReference>
<evidence type="ECO:0000256" key="5">
    <source>
        <dbReference type="ARBA" id="ARBA00023591"/>
    </source>
</evidence>
<dbReference type="GO" id="GO:0048046">
    <property type="term" value="C:apoplast"/>
    <property type="evidence" value="ECO:0007669"/>
    <property type="project" value="UniProtKB-SubCell"/>
</dbReference>
<reference evidence="6" key="1">
    <citation type="submission" date="2020-03" db="EMBL/GenBank/DDBJ databases">
        <title>A high-quality chromosome-level genome assembly of a woody plant with both climbing and erect habits, Rhamnella rubrinervis.</title>
        <authorList>
            <person name="Lu Z."/>
            <person name="Yang Y."/>
            <person name="Zhu X."/>
            <person name="Sun Y."/>
        </authorList>
    </citation>
    <scope>NUCLEOTIDE SEQUENCE</scope>
    <source>
        <strain evidence="6">BYM</strain>
        <tissue evidence="6">Leaf</tissue>
    </source>
</reference>
<evidence type="ECO:0000256" key="4">
    <source>
        <dbReference type="ARBA" id="ARBA00022729"/>
    </source>
</evidence>
<dbReference type="PANTHER" id="PTHR31279">
    <property type="entry name" value="PROTEIN EXORDIUM-LIKE 5"/>
    <property type="match status" value="1"/>
</dbReference>
<evidence type="ECO:0000313" key="7">
    <source>
        <dbReference type="Proteomes" id="UP000796880"/>
    </source>
</evidence>
<protein>
    <submittedName>
        <fullName evidence="6">Uncharacterized protein</fullName>
    </submittedName>
</protein>
<dbReference type="InterPro" id="IPR006766">
    <property type="entry name" value="EXORDIUM-like"/>
</dbReference>
<evidence type="ECO:0000313" key="6">
    <source>
        <dbReference type="EMBL" id="KAF3445873.1"/>
    </source>
</evidence>
<dbReference type="EMBL" id="VOIH02000005">
    <property type="protein sequence ID" value="KAF3445873.1"/>
    <property type="molecule type" value="Genomic_DNA"/>
</dbReference>
<evidence type="ECO:0000256" key="2">
    <source>
        <dbReference type="ARBA" id="ARBA00022523"/>
    </source>
</evidence>
<comment type="similarity">
    <text evidence="5">Belongs to the EXORDIUM family.</text>
</comment>
<keyword evidence="7" id="KW-1185">Reference proteome</keyword>